<gene>
    <name evidence="12" type="ORF">GH741_08980</name>
</gene>
<feature type="coiled-coil region" evidence="7">
    <location>
        <begin position="518"/>
        <end position="545"/>
    </location>
</feature>
<evidence type="ECO:0000256" key="1">
    <source>
        <dbReference type="ARBA" id="ARBA00004236"/>
    </source>
</evidence>
<dbReference type="OrthoDB" id="2954261at2"/>
<dbReference type="GO" id="GO:0007165">
    <property type="term" value="P:signal transduction"/>
    <property type="evidence" value="ECO:0007669"/>
    <property type="project" value="UniProtKB-KW"/>
</dbReference>
<dbReference type="Pfam" id="PF00015">
    <property type="entry name" value="MCPsignal"/>
    <property type="match status" value="1"/>
</dbReference>
<dbReference type="EMBL" id="WJNG01000007">
    <property type="protein sequence ID" value="MRH42817.1"/>
    <property type="molecule type" value="Genomic_DNA"/>
</dbReference>
<dbReference type="SMART" id="SM00304">
    <property type="entry name" value="HAMP"/>
    <property type="match status" value="1"/>
</dbReference>
<dbReference type="GO" id="GO:0005886">
    <property type="term" value="C:plasma membrane"/>
    <property type="evidence" value="ECO:0007669"/>
    <property type="project" value="UniProtKB-SubCell"/>
</dbReference>
<evidence type="ECO:0000259" key="11">
    <source>
        <dbReference type="PROSITE" id="PS50885"/>
    </source>
</evidence>
<evidence type="ECO:0000313" key="13">
    <source>
        <dbReference type="Proteomes" id="UP000799092"/>
    </source>
</evidence>
<dbReference type="PANTHER" id="PTHR32089">
    <property type="entry name" value="METHYL-ACCEPTING CHEMOTAXIS PROTEIN MCPB"/>
    <property type="match status" value="1"/>
</dbReference>
<dbReference type="Gene3D" id="1.10.287.950">
    <property type="entry name" value="Methyl-accepting chemotaxis protein"/>
    <property type="match status" value="1"/>
</dbReference>
<evidence type="ECO:0000313" key="12">
    <source>
        <dbReference type="EMBL" id="MRH42817.1"/>
    </source>
</evidence>
<comment type="subcellular location">
    <subcellularLocation>
        <location evidence="1">Cell membrane</location>
    </subcellularLocation>
</comment>
<evidence type="ECO:0000256" key="2">
    <source>
        <dbReference type="ARBA" id="ARBA00022475"/>
    </source>
</evidence>
<feature type="transmembrane region" description="Helical" evidence="9">
    <location>
        <begin position="12"/>
        <end position="31"/>
    </location>
</feature>
<keyword evidence="9" id="KW-0812">Transmembrane</keyword>
<name>A0A6A8DIQ0_9BACI</name>
<evidence type="ECO:0000256" key="5">
    <source>
        <dbReference type="ARBA" id="ARBA00029447"/>
    </source>
</evidence>
<dbReference type="SMART" id="SM00283">
    <property type="entry name" value="MA"/>
    <property type="match status" value="1"/>
</dbReference>
<keyword evidence="2" id="KW-1003">Cell membrane</keyword>
<evidence type="ECO:0000256" key="8">
    <source>
        <dbReference type="SAM" id="MobiDB-lite"/>
    </source>
</evidence>
<keyword evidence="3 9" id="KW-0472">Membrane</keyword>
<dbReference type="Pfam" id="PF00672">
    <property type="entry name" value="HAMP"/>
    <property type="match status" value="1"/>
</dbReference>
<dbReference type="CDD" id="cd06225">
    <property type="entry name" value="HAMP"/>
    <property type="match status" value="1"/>
</dbReference>
<evidence type="ECO:0000256" key="3">
    <source>
        <dbReference type="ARBA" id="ARBA00023136"/>
    </source>
</evidence>
<dbReference type="InterPro" id="IPR003660">
    <property type="entry name" value="HAMP_dom"/>
</dbReference>
<keyword evidence="9" id="KW-1133">Transmembrane helix</keyword>
<evidence type="ECO:0000256" key="6">
    <source>
        <dbReference type="PROSITE-ProRule" id="PRU00284"/>
    </source>
</evidence>
<feature type="domain" description="HAMP" evidence="11">
    <location>
        <begin position="299"/>
        <end position="351"/>
    </location>
</feature>
<feature type="region of interest" description="Disordered" evidence="8">
    <location>
        <begin position="661"/>
        <end position="701"/>
    </location>
</feature>
<accession>A0A6A8DIQ0</accession>
<dbReference type="PROSITE" id="PS50885">
    <property type="entry name" value="HAMP"/>
    <property type="match status" value="1"/>
</dbReference>
<evidence type="ECO:0000256" key="9">
    <source>
        <dbReference type="SAM" id="Phobius"/>
    </source>
</evidence>
<keyword evidence="13" id="KW-1185">Reference proteome</keyword>
<keyword evidence="7" id="KW-0175">Coiled coil</keyword>
<dbReference type="SUPFAM" id="SSF58104">
    <property type="entry name" value="Methyl-accepting chemotaxis protein (MCP) signaling domain"/>
    <property type="match status" value="1"/>
</dbReference>
<keyword evidence="4 6" id="KW-0807">Transducer</keyword>
<comment type="caution">
    <text evidence="12">The sequence shown here is derived from an EMBL/GenBank/DDBJ whole genome shotgun (WGS) entry which is preliminary data.</text>
</comment>
<dbReference type="AlphaFoldDB" id="A0A6A8DIQ0"/>
<dbReference type="PROSITE" id="PS50111">
    <property type="entry name" value="CHEMOTAXIS_TRANSDUC_2"/>
    <property type="match status" value="1"/>
</dbReference>
<evidence type="ECO:0000256" key="4">
    <source>
        <dbReference type="ARBA" id="ARBA00023224"/>
    </source>
</evidence>
<comment type="similarity">
    <text evidence="5">Belongs to the methyl-accepting chemotaxis (MCP) protein family.</text>
</comment>
<dbReference type="Proteomes" id="UP000799092">
    <property type="component" value="Unassembled WGS sequence"/>
</dbReference>
<evidence type="ECO:0000256" key="7">
    <source>
        <dbReference type="SAM" id="Coils"/>
    </source>
</evidence>
<dbReference type="PANTHER" id="PTHR32089:SF112">
    <property type="entry name" value="LYSOZYME-LIKE PROTEIN-RELATED"/>
    <property type="match status" value="1"/>
</dbReference>
<organism evidence="12 13">
    <name type="scientific">Aquibacillus halophilus</name>
    <dbReference type="NCBI Taxonomy" id="930132"/>
    <lineage>
        <taxon>Bacteria</taxon>
        <taxon>Bacillati</taxon>
        <taxon>Bacillota</taxon>
        <taxon>Bacilli</taxon>
        <taxon>Bacillales</taxon>
        <taxon>Bacillaceae</taxon>
        <taxon>Aquibacillus</taxon>
    </lineage>
</organism>
<feature type="transmembrane region" description="Helical" evidence="9">
    <location>
        <begin position="275"/>
        <end position="298"/>
    </location>
</feature>
<feature type="compositionally biased region" description="Polar residues" evidence="8">
    <location>
        <begin position="661"/>
        <end position="671"/>
    </location>
</feature>
<reference evidence="12" key="1">
    <citation type="submission" date="2019-11" db="EMBL/GenBank/DDBJ databases">
        <authorList>
            <person name="Li J."/>
        </authorList>
    </citation>
    <scope>NUCLEOTIDE SEQUENCE</scope>
    <source>
        <strain evidence="12">B6B</strain>
    </source>
</reference>
<dbReference type="Gene3D" id="6.10.340.10">
    <property type="match status" value="1"/>
</dbReference>
<protein>
    <submittedName>
        <fullName evidence="12">HAMP domain-containing protein</fullName>
    </submittedName>
</protein>
<evidence type="ECO:0000259" key="10">
    <source>
        <dbReference type="PROSITE" id="PS50111"/>
    </source>
</evidence>
<feature type="compositionally biased region" description="Basic and acidic residues" evidence="8">
    <location>
        <begin position="672"/>
        <end position="701"/>
    </location>
</feature>
<feature type="domain" description="Methyl-accepting transducer" evidence="10">
    <location>
        <begin position="370"/>
        <end position="627"/>
    </location>
</feature>
<dbReference type="InterPro" id="IPR004089">
    <property type="entry name" value="MCPsignal_dom"/>
</dbReference>
<sequence length="701" mass="77764">MHSIRNRLRYVLILSIVSISVLSAFTFYFFYQQSEWTAETTKLQGALLHSELINNELAVTNQKEQQFFHEPSEAHSEEMRKSITSLQELAKEYTTTYSDFPQIASNFSDISESANTYIEQLEPMVNMYRLVGFSDEEGLQKNINESYQVLYNTIESTENLELINAVLQIKLEEKNYLANPEEENSEFDMAVRNFSTLMNDSNIADQDRSLVSSSLLRYQQAVHSVSNTLTQADSIKSSFENVAAEVATKVINVQESAASMNQQISLSQQQAKQRMILVFTITGVIVLLTMLITGSILIRSIGNSILTLKHGAQQIGDGDLSHRVPIRTKDEMAELARTFNNMATKMEISMLKVQNASKVLSDSSSNLAAVSEQSTAQAEEVNDSINHVAAGSQQQAAQIEESTHLIEEVSVAIQESNSAVDDISLSLKQAEEEGNYGLDTMNTLESTSSSFIELASHLTKQVQETAKQSQQISTIVTAIEEIADSTNLLALNAAIESARAGESGKGFAVVADEVRKLAERSKNEAQDIYQLVNKIKNQMNRLTEDASQFDNFQQTQKDNVSRTKDAFNRISNHIYDMDSKIKKVVASIQDVSGANNNLKDKLNEINIISEEAVATAEEVSASSEAQAQSIEHVGEAAIKLQDISQELSAEVGQFILSESSNNTKELTNAENSQDRELVKDELTNNEAELNKSDPTYRKNIS</sequence>
<proteinExistence type="inferred from homology"/>
<dbReference type="RefSeq" id="WP_153736464.1">
    <property type="nucleotide sequence ID" value="NZ_WJNG01000007.1"/>
</dbReference>